<dbReference type="PRINTS" id="PR00081">
    <property type="entry name" value="GDHRDH"/>
</dbReference>
<evidence type="ECO:0000256" key="3">
    <source>
        <dbReference type="RuleBase" id="RU000363"/>
    </source>
</evidence>
<accession>A0A2A5X043</accession>
<dbReference type="InterPro" id="IPR002347">
    <property type="entry name" value="SDR_fam"/>
</dbReference>
<gene>
    <name evidence="4" type="ORF">CNE99_01285</name>
</gene>
<dbReference type="SUPFAM" id="SSF51735">
    <property type="entry name" value="NAD(P)-binding Rossmann-fold domains"/>
    <property type="match status" value="1"/>
</dbReference>
<comment type="similarity">
    <text evidence="1 3">Belongs to the short-chain dehydrogenases/reductases (SDR) family.</text>
</comment>
<dbReference type="AlphaFoldDB" id="A0A2A5X043"/>
<dbReference type="EMBL" id="NTKD01000003">
    <property type="protein sequence ID" value="PDH41686.1"/>
    <property type="molecule type" value="Genomic_DNA"/>
</dbReference>
<dbReference type="PROSITE" id="PS00061">
    <property type="entry name" value="ADH_SHORT"/>
    <property type="match status" value="1"/>
</dbReference>
<dbReference type="InterPro" id="IPR036291">
    <property type="entry name" value="NAD(P)-bd_dom_sf"/>
</dbReference>
<organism evidence="4 5">
    <name type="scientific">OM182 bacterium MED-G24</name>
    <dbReference type="NCBI Taxonomy" id="1986255"/>
    <lineage>
        <taxon>Bacteria</taxon>
        <taxon>Pseudomonadati</taxon>
        <taxon>Pseudomonadota</taxon>
        <taxon>Gammaproteobacteria</taxon>
        <taxon>OMG group</taxon>
        <taxon>OM182 clade</taxon>
    </lineage>
</organism>
<evidence type="ECO:0000313" key="5">
    <source>
        <dbReference type="Proteomes" id="UP000219327"/>
    </source>
</evidence>
<reference evidence="4 5" key="1">
    <citation type="submission" date="2017-08" db="EMBL/GenBank/DDBJ databases">
        <title>Fine stratification of microbial communities through a metagenomic profile of the photic zone.</title>
        <authorList>
            <person name="Haro-Moreno J.M."/>
            <person name="Lopez-Perez M."/>
            <person name="De La Torre J."/>
            <person name="Picazo A."/>
            <person name="Camacho A."/>
            <person name="Rodriguez-Valera F."/>
        </authorList>
    </citation>
    <scope>NUCLEOTIDE SEQUENCE [LARGE SCALE GENOMIC DNA]</scope>
    <source>
        <strain evidence="4">MED-G24</strain>
    </source>
</reference>
<comment type="caution">
    <text evidence="4">The sequence shown here is derived from an EMBL/GenBank/DDBJ whole genome shotgun (WGS) entry which is preliminary data.</text>
</comment>
<sequence>MDVTGKVAVVTGAASGIGRAMAERFTALGAKQVVVADVTEEALQAVADNIGADAVVTDVSDEADVKALIRTAEDKYGQIDLLCNNAGIMVKGGPEVENDDWQRIWIINVMAHVYAARAALPGMIRRGEGYILNTASAAGLLTQVGSAPYAVTKHAAVGFAEWLAVTYGDRGLKVSVLCPQAVRTGMSAQAEGSGASGVASLDGQMEPEELCDYVIEAIANESFLVLPHPEVMTYMRRKTSDYDRWLRGMRRLQAQFGDDEWPMAE</sequence>
<protein>
    <submittedName>
        <fullName evidence="4">Short-chain dehydrogenase</fullName>
    </submittedName>
</protein>
<evidence type="ECO:0000313" key="4">
    <source>
        <dbReference type="EMBL" id="PDH41686.1"/>
    </source>
</evidence>
<keyword evidence="2" id="KW-0560">Oxidoreductase</keyword>
<dbReference type="PANTHER" id="PTHR43391">
    <property type="entry name" value="RETINOL DEHYDROGENASE-RELATED"/>
    <property type="match status" value="1"/>
</dbReference>
<dbReference type="CDD" id="cd05233">
    <property type="entry name" value="SDR_c"/>
    <property type="match status" value="1"/>
</dbReference>
<dbReference type="Pfam" id="PF00106">
    <property type="entry name" value="adh_short"/>
    <property type="match status" value="1"/>
</dbReference>
<dbReference type="Proteomes" id="UP000219327">
    <property type="component" value="Unassembled WGS sequence"/>
</dbReference>
<dbReference type="PRINTS" id="PR00080">
    <property type="entry name" value="SDRFAMILY"/>
</dbReference>
<proteinExistence type="inferred from homology"/>
<dbReference type="InterPro" id="IPR020904">
    <property type="entry name" value="Sc_DH/Rdtase_CS"/>
</dbReference>
<evidence type="ECO:0000256" key="1">
    <source>
        <dbReference type="ARBA" id="ARBA00006484"/>
    </source>
</evidence>
<dbReference type="Gene3D" id="3.40.50.720">
    <property type="entry name" value="NAD(P)-binding Rossmann-like Domain"/>
    <property type="match status" value="1"/>
</dbReference>
<name>A0A2A5X043_9GAMM</name>
<dbReference type="PANTHER" id="PTHR43391:SF26">
    <property type="entry name" value="BLL7251 PROTEIN"/>
    <property type="match status" value="1"/>
</dbReference>
<dbReference type="GO" id="GO:0016491">
    <property type="term" value="F:oxidoreductase activity"/>
    <property type="evidence" value="ECO:0007669"/>
    <property type="project" value="UniProtKB-KW"/>
</dbReference>
<evidence type="ECO:0000256" key="2">
    <source>
        <dbReference type="ARBA" id="ARBA00023002"/>
    </source>
</evidence>